<gene>
    <name evidence="3" type="ORF">NIES2135_44770</name>
</gene>
<name>A0A1Z4JLX5_LEPBY</name>
<feature type="signal peptide" evidence="2">
    <location>
        <begin position="1"/>
        <end position="23"/>
    </location>
</feature>
<dbReference type="EMBL" id="AP018203">
    <property type="protein sequence ID" value="BAY57607.1"/>
    <property type="molecule type" value="Genomic_DNA"/>
</dbReference>
<keyword evidence="4" id="KW-1185">Reference proteome</keyword>
<feature type="region of interest" description="Disordered" evidence="1">
    <location>
        <begin position="29"/>
        <end position="48"/>
    </location>
</feature>
<proteinExistence type="predicted"/>
<sequence>MHQTLVSWKRTLALGAVFTFAIASPSLSHTPPGSNGLTPGSGIVPPNLSPQSTREIISILQALRSGNPTQQTIANILVSTGRLYRYNETIGELRTVISQSAVPPNEPGVEQDAPGFVRFNLEGESSIPSQIATRFTRYVDTLGNQNGRFRIFGNDRQGVARDLRVEILSKSEGQVELRFTSTSPALKDATGKQMTETILAPNSKVAAVLAGVLAALDIANASPLTLQAAKSMVLSLGNTSLTSAEILQLSQGLAEMLIASEAVFGGCGEASALACTGFNMNALRTAIQAYNKVVNETSGTALLALSQNPEFQTLGDILRRVRATLATGG</sequence>
<dbReference type="AlphaFoldDB" id="A0A1Z4JLX5"/>
<evidence type="ECO:0000313" key="4">
    <source>
        <dbReference type="Proteomes" id="UP000217895"/>
    </source>
</evidence>
<evidence type="ECO:0000256" key="2">
    <source>
        <dbReference type="SAM" id="SignalP"/>
    </source>
</evidence>
<accession>A0A1Z4JLX5</accession>
<feature type="chain" id="PRO_5011113314" evidence="2">
    <location>
        <begin position="24"/>
        <end position="329"/>
    </location>
</feature>
<protein>
    <submittedName>
        <fullName evidence="3">Uncharacterized protein</fullName>
    </submittedName>
</protein>
<keyword evidence="2" id="KW-0732">Signal</keyword>
<evidence type="ECO:0000256" key="1">
    <source>
        <dbReference type="SAM" id="MobiDB-lite"/>
    </source>
</evidence>
<evidence type="ECO:0000313" key="3">
    <source>
        <dbReference type="EMBL" id="BAY57607.1"/>
    </source>
</evidence>
<feature type="compositionally biased region" description="Polar residues" evidence="1">
    <location>
        <begin position="29"/>
        <end position="38"/>
    </location>
</feature>
<reference evidence="3 4" key="1">
    <citation type="submission" date="2017-06" db="EMBL/GenBank/DDBJ databases">
        <title>Genome sequencing of cyanobaciteial culture collection at National Institute for Environmental Studies (NIES).</title>
        <authorList>
            <person name="Hirose Y."/>
            <person name="Shimura Y."/>
            <person name="Fujisawa T."/>
            <person name="Nakamura Y."/>
            <person name="Kawachi M."/>
        </authorList>
    </citation>
    <scope>NUCLEOTIDE SEQUENCE [LARGE SCALE GENOMIC DNA]</scope>
    <source>
        <strain evidence="3 4">NIES-2135</strain>
    </source>
</reference>
<organism evidence="3 4">
    <name type="scientific">Leptolyngbya boryana NIES-2135</name>
    <dbReference type="NCBI Taxonomy" id="1973484"/>
    <lineage>
        <taxon>Bacteria</taxon>
        <taxon>Bacillati</taxon>
        <taxon>Cyanobacteriota</taxon>
        <taxon>Cyanophyceae</taxon>
        <taxon>Leptolyngbyales</taxon>
        <taxon>Leptolyngbyaceae</taxon>
        <taxon>Leptolyngbya group</taxon>
        <taxon>Leptolyngbya</taxon>
    </lineage>
</organism>
<dbReference type="Proteomes" id="UP000217895">
    <property type="component" value="Chromosome"/>
</dbReference>